<feature type="domain" description="OmpA-like" evidence="7">
    <location>
        <begin position="230"/>
        <end position="343"/>
    </location>
</feature>
<evidence type="ECO:0000256" key="2">
    <source>
        <dbReference type="ARBA" id="ARBA00023136"/>
    </source>
</evidence>
<dbReference type="Gene3D" id="3.40.50.410">
    <property type="entry name" value="von Willebrand factor, type A domain"/>
    <property type="match status" value="1"/>
</dbReference>
<dbReference type="SUPFAM" id="SSF103088">
    <property type="entry name" value="OmpA-like"/>
    <property type="match status" value="1"/>
</dbReference>
<accession>A0A9Q4PVR1</accession>
<dbReference type="SMART" id="SM00327">
    <property type="entry name" value="VWA"/>
    <property type="match status" value="1"/>
</dbReference>
<dbReference type="PROSITE" id="PS51123">
    <property type="entry name" value="OMPA_2"/>
    <property type="match status" value="1"/>
</dbReference>
<dbReference type="RefSeq" id="WP_269485173.1">
    <property type="nucleotide sequence ID" value="NZ_JAPXGO010000011.1"/>
</dbReference>
<keyword evidence="2 4" id="KW-0472">Membrane</keyword>
<name>A0A9Q4PVR1_9BACT</name>
<evidence type="ECO:0000256" key="1">
    <source>
        <dbReference type="ARBA" id="ARBA00004442"/>
    </source>
</evidence>
<dbReference type="InterPro" id="IPR006665">
    <property type="entry name" value="OmpA-like"/>
</dbReference>
<dbReference type="AlphaFoldDB" id="A0A9Q4PVR1"/>
<dbReference type="SUPFAM" id="SSF53300">
    <property type="entry name" value="vWA-like"/>
    <property type="match status" value="1"/>
</dbReference>
<evidence type="ECO:0000256" key="3">
    <source>
        <dbReference type="ARBA" id="ARBA00023237"/>
    </source>
</evidence>
<dbReference type="PANTHER" id="PTHR30329">
    <property type="entry name" value="STATOR ELEMENT OF FLAGELLAR MOTOR COMPLEX"/>
    <property type="match status" value="1"/>
</dbReference>
<comment type="caution">
    <text evidence="8">The sequence shown here is derived from an EMBL/GenBank/DDBJ whole genome shotgun (WGS) entry which is preliminary data.</text>
</comment>
<evidence type="ECO:0000259" key="6">
    <source>
        <dbReference type="PROSITE" id="PS50234"/>
    </source>
</evidence>
<dbReference type="InterPro" id="IPR036465">
    <property type="entry name" value="vWFA_dom_sf"/>
</dbReference>
<dbReference type="InterPro" id="IPR002035">
    <property type="entry name" value="VWF_A"/>
</dbReference>
<feature type="signal peptide" evidence="5">
    <location>
        <begin position="1"/>
        <end position="18"/>
    </location>
</feature>
<dbReference type="InterPro" id="IPR050330">
    <property type="entry name" value="Bact_OuterMem_StrucFunc"/>
</dbReference>
<dbReference type="InterPro" id="IPR036737">
    <property type="entry name" value="OmpA-like_sf"/>
</dbReference>
<feature type="chain" id="PRO_5040238336" evidence="5">
    <location>
        <begin position="19"/>
        <end position="343"/>
    </location>
</feature>
<dbReference type="CDD" id="cd00198">
    <property type="entry name" value="vWFA"/>
    <property type="match status" value="1"/>
</dbReference>
<protein>
    <submittedName>
        <fullName evidence="8">OmpA family protein</fullName>
    </submittedName>
</protein>
<dbReference type="Gene3D" id="3.30.1330.60">
    <property type="entry name" value="OmpA-like domain"/>
    <property type="match status" value="1"/>
</dbReference>
<evidence type="ECO:0000313" key="9">
    <source>
        <dbReference type="Proteomes" id="UP001075225"/>
    </source>
</evidence>
<evidence type="ECO:0000259" key="7">
    <source>
        <dbReference type="PROSITE" id="PS51123"/>
    </source>
</evidence>
<dbReference type="InterPro" id="IPR006664">
    <property type="entry name" value="OMP_bac"/>
</dbReference>
<feature type="domain" description="VWFA" evidence="6">
    <location>
        <begin position="45"/>
        <end position="225"/>
    </location>
</feature>
<dbReference type="GO" id="GO:0009279">
    <property type="term" value="C:cell outer membrane"/>
    <property type="evidence" value="ECO:0007669"/>
    <property type="project" value="UniProtKB-SubCell"/>
</dbReference>
<dbReference type="Proteomes" id="UP001075225">
    <property type="component" value="Unassembled WGS sequence"/>
</dbReference>
<keyword evidence="5" id="KW-0732">Signal</keyword>
<dbReference type="PANTHER" id="PTHR30329:SF21">
    <property type="entry name" value="LIPOPROTEIN YIAD-RELATED"/>
    <property type="match status" value="1"/>
</dbReference>
<dbReference type="Pfam" id="PF00691">
    <property type="entry name" value="OmpA"/>
    <property type="match status" value="1"/>
</dbReference>
<proteinExistence type="predicted"/>
<gene>
    <name evidence="8" type="ORF">O6B32_09020</name>
</gene>
<organism evidence="8 9">
    <name type="scientific">Campylobacter ureolyticus</name>
    <dbReference type="NCBI Taxonomy" id="827"/>
    <lineage>
        <taxon>Bacteria</taxon>
        <taxon>Pseudomonadati</taxon>
        <taxon>Campylobacterota</taxon>
        <taxon>Epsilonproteobacteria</taxon>
        <taxon>Campylobacterales</taxon>
        <taxon>Campylobacteraceae</taxon>
        <taxon>Campylobacter</taxon>
    </lineage>
</organism>
<dbReference type="CDD" id="cd07185">
    <property type="entry name" value="OmpA_C-like"/>
    <property type="match status" value="1"/>
</dbReference>
<evidence type="ECO:0000256" key="5">
    <source>
        <dbReference type="SAM" id="SignalP"/>
    </source>
</evidence>
<sequence length="343" mass="37475">MKKIVSLIFALFFLTGCAELTTAINKIGSLSPFDTNTKVDTNKPLTLFVVDTSGSMIDPDIYTNLSRIESAKKNIKDIAYKLDASKTNVAVIGFGGNCRVSTRLKPTDNINALISTVDSLSAYGGTPLASAIEKVGLLTSSSNTAVHIILLSNGIETCDGDPKQEIDRLVRNNPNIKISTFIIGYSVDYMARSQLQNLIVGDGGYFDVNNASAMVTALNKITTKLNISQSGWENGIYNFQINFDHDSDIIKPEFMQNVRNLANYLINTGNSAEIQGHTDDIGDANYNKNLSKRRAISVRNTLVSLGVNKNKLKAIGYGKESPKVSNTSSSNRYQNRRVEAHIF</sequence>
<evidence type="ECO:0000313" key="8">
    <source>
        <dbReference type="EMBL" id="MCZ6160616.1"/>
    </source>
</evidence>
<dbReference type="PROSITE" id="PS51257">
    <property type="entry name" value="PROKAR_LIPOPROTEIN"/>
    <property type="match status" value="1"/>
</dbReference>
<dbReference type="EMBL" id="JAPXGO010000011">
    <property type="protein sequence ID" value="MCZ6160616.1"/>
    <property type="molecule type" value="Genomic_DNA"/>
</dbReference>
<reference evidence="8" key="1">
    <citation type="submission" date="2022-12" db="EMBL/GenBank/DDBJ databases">
        <title>Species Delineation and Comparative Genomics within the Campylobacter ureolyticus Complex.</title>
        <authorList>
            <person name="Maki J."/>
            <person name="Howard M."/>
            <person name="Connelly S."/>
            <person name="Hardy D.J."/>
            <person name="Cameron A."/>
        </authorList>
    </citation>
    <scope>NUCLEOTIDE SEQUENCE</scope>
    <source>
        <strain evidence="8">URMC_787</strain>
    </source>
</reference>
<comment type="subcellular location">
    <subcellularLocation>
        <location evidence="1">Cell outer membrane</location>
    </subcellularLocation>
</comment>
<keyword evidence="3" id="KW-0998">Cell outer membrane</keyword>
<evidence type="ECO:0000256" key="4">
    <source>
        <dbReference type="PROSITE-ProRule" id="PRU00473"/>
    </source>
</evidence>
<dbReference type="PRINTS" id="PR01021">
    <property type="entry name" value="OMPADOMAIN"/>
</dbReference>
<dbReference type="Pfam" id="PF00092">
    <property type="entry name" value="VWA"/>
    <property type="match status" value="1"/>
</dbReference>
<dbReference type="PROSITE" id="PS50234">
    <property type="entry name" value="VWFA"/>
    <property type="match status" value="1"/>
</dbReference>